<evidence type="ECO:0000313" key="2">
    <source>
        <dbReference type="Proteomes" id="UP000827092"/>
    </source>
</evidence>
<proteinExistence type="predicted"/>
<reference evidence="1 2" key="1">
    <citation type="journal article" date="2022" name="Nat. Ecol. Evol.">
        <title>A masculinizing supergene underlies an exaggerated male reproductive morph in a spider.</title>
        <authorList>
            <person name="Hendrickx F."/>
            <person name="De Corte Z."/>
            <person name="Sonet G."/>
            <person name="Van Belleghem S.M."/>
            <person name="Kostlbacher S."/>
            <person name="Vangestel C."/>
        </authorList>
    </citation>
    <scope>NUCLEOTIDE SEQUENCE [LARGE SCALE GENOMIC DNA]</scope>
    <source>
        <strain evidence="1">W744_W776</strain>
    </source>
</reference>
<evidence type="ECO:0000313" key="1">
    <source>
        <dbReference type="EMBL" id="KAG8174584.1"/>
    </source>
</evidence>
<keyword evidence="2" id="KW-1185">Reference proteome</keyword>
<comment type="caution">
    <text evidence="1">The sequence shown here is derived from an EMBL/GenBank/DDBJ whole genome shotgun (WGS) entry which is preliminary data.</text>
</comment>
<protein>
    <submittedName>
        <fullName evidence="1">Uncharacterized protein</fullName>
    </submittedName>
</protein>
<accession>A0AAV6TSA6</accession>
<name>A0AAV6TSA6_9ARAC</name>
<gene>
    <name evidence="1" type="ORF">JTE90_005248</name>
</gene>
<dbReference type="EMBL" id="JAFNEN010001186">
    <property type="protein sequence ID" value="KAG8174584.1"/>
    <property type="molecule type" value="Genomic_DNA"/>
</dbReference>
<dbReference type="AlphaFoldDB" id="A0AAV6TSA6"/>
<sequence>MFGIDPRVGLATSALSPDMLVEIVEEDDLLAAVKHLTEQHKSSVVEHEGDNNSNVPVEIEFEVPEEEQIETEEGNAMAMSLR</sequence>
<dbReference type="Proteomes" id="UP000827092">
    <property type="component" value="Unassembled WGS sequence"/>
</dbReference>
<organism evidence="1 2">
    <name type="scientific">Oedothorax gibbosus</name>
    <dbReference type="NCBI Taxonomy" id="931172"/>
    <lineage>
        <taxon>Eukaryota</taxon>
        <taxon>Metazoa</taxon>
        <taxon>Ecdysozoa</taxon>
        <taxon>Arthropoda</taxon>
        <taxon>Chelicerata</taxon>
        <taxon>Arachnida</taxon>
        <taxon>Araneae</taxon>
        <taxon>Araneomorphae</taxon>
        <taxon>Entelegynae</taxon>
        <taxon>Araneoidea</taxon>
        <taxon>Linyphiidae</taxon>
        <taxon>Erigoninae</taxon>
        <taxon>Oedothorax</taxon>
    </lineage>
</organism>